<gene>
    <name evidence="4" type="ORF">RDB_LOCUS22770</name>
</gene>
<dbReference type="InterPro" id="IPR027417">
    <property type="entry name" value="P-loop_NTPase"/>
</dbReference>
<evidence type="ECO:0000256" key="1">
    <source>
        <dbReference type="ARBA" id="ARBA00022737"/>
    </source>
</evidence>
<feature type="non-terminal residue" evidence="4">
    <location>
        <position position="1"/>
    </location>
</feature>
<evidence type="ECO:0000313" key="4">
    <source>
        <dbReference type="EMBL" id="CAE6430268.1"/>
    </source>
</evidence>
<dbReference type="PANTHER" id="PTHR10039">
    <property type="entry name" value="AMELOGENIN"/>
    <property type="match status" value="1"/>
</dbReference>
<accession>A0A8H2XMC8</accession>
<dbReference type="Gene3D" id="3.40.50.300">
    <property type="entry name" value="P-loop containing nucleotide triphosphate hydrolases"/>
    <property type="match status" value="1"/>
</dbReference>
<keyword evidence="1" id="KW-0677">Repeat</keyword>
<evidence type="ECO:0000313" key="5">
    <source>
        <dbReference type="Proteomes" id="UP000663853"/>
    </source>
</evidence>
<organism evidence="4 5">
    <name type="scientific">Rhizoctonia solani</name>
    <dbReference type="NCBI Taxonomy" id="456999"/>
    <lineage>
        <taxon>Eukaryota</taxon>
        <taxon>Fungi</taxon>
        <taxon>Dikarya</taxon>
        <taxon>Basidiomycota</taxon>
        <taxon>Agaricomycotina</taxon>
        <taxon>Agaricomycetes</taxon>
        <taxon>Cantharellales</taxon>
        <taxon>Ceratobasidiaceae</taxon>
        <taxon>Rhizoctonia</taxon>
    </lineage>
</organism>
<protein>
    <recommendedName>
        <fullName evidence="3">Nephrocystin 3-like N-terminal domain-containing protein</fullName>
    </recommendedName>
</protein>
<evidence type="ECO:0000259" key="3">
    <source>
        <dbReference type="Pfam" id="PF24883"/>
    </source>
</evidence>
<sequence length="621" mass="70096">TACASHPISTVPTVHPNYTTTLESDMSTDPPTPETTQFRHWITDVEVSPSNTDPNSKFNARMFLDEELICNLPWIDHDHPLRWSGLLFCGASPLSKVALRLCKSTKGKPRYFNFPPVIVSEVDEETGESTLELPEAVWVVTIKSLTPAMTEQLFPSELSKLDAIEGVYDSLDPHETVKYLFKSALRFGSFGVEALPKITSKLSFMIYMKAWEVLDQQTQIDDTVQGILHGLKSIEAILDTVGRASSLTLPTAVDRSREAIANILTLLEDISVYILDQHATNNLVHILRSEVESNDTHNADTYLARLEELYKMFYALWSPTDTSRTGLPDVTDNESSEVLWQIVQTSTEESTRMADPYEMLNLLRPMDPSDYDPDQACLEGTRKIVLDRVITWTQDREHSETFMWICGQAGMGKTSVATSLCLHLDSTQALAGCFFCHRDNPESSDPLRLLNNLVYTIALRLPPYAYEVANAMSTNRGLHTSHLSRRYEGLIKRPLEKLKSLSMPKPLVVVVDGLDECGDRNSRHKILQKLHDMSRLVPWLKVIFTSRPERGISEYFQKSCPHEPTVHLQTYAASDDIRAYVENQLGEFAKTERWPQGSLDQLCKMSEGVFLWAALATSYIQ</sequence>
<dbReference type="InterPro" id="IPR056884">
    <property type="entry name" value="NPHP3-like_N"/>
</dbReference>
<feature type="region of interest" description="Disordered" evidence="2">
    <location>
        <begin position="14"/>
        <end position="35"/>
    </location>
</feature>
<dbReference type="AlphaFoldDB" id="A0A8H2XMC8"/>
<dbReference type="EMBL" id="CAJMXA010000424">
    <property type="protein sequence ID" value="CAE6430268.1"/>
    <property type="molecule type" value="Genomic_DNA"/>
</dbReference>
<dbReference type="Proteomes" id="UP000663853">
    <property type="component" value="Unassembled WGS sequence"/>
</dbReference>
<feature type="domain" description="Nephrocystin 3-like N-terminal" evidence="3">
    <location>
        <begin position="389"/>
        <end position="547"/>
    </location>
</feature>
<name>A0A8H2XMC8_9AGAM</name>
<dbReference type="Pfam" id="PF24883">
    <property type="entry name" value="NPHP3_N"/>
    <property type="match status" value="1"/>
</dbReference>
<dbReference type="SUPFAM" id="SSF52540">
    <property type="entry name" value="P-loop containing nucleoside triphosphate hydrolases"/>
    <property type="match status" value="1"/>
</dbReference>
<reference evidence="4" key="1">
    <citation type="submission" date="2021-01" db="EMBL/GenBank/DDBJ databases">
        <authorList>
            <person name="Kaushik A."/>
        </authorList>
    </citation>
    <scope>NUCLEOTIDE SEQUENCE</scope>
    <source>
        <strain evidence="4">AG6-10EEA</strain>
    </source>
</reference>
<evidence type="ECO:0000256" key="2">
    <source>
        <dbReference type="SAM" id="MobiDB-lite"/>
    </source>
</evidence>
<proteinExistence type="predicted"/>
<dbReference type="PANTHER" id="PTHR10039:SF17">
    <property type="entry name" value="FUNGAL STAND N-TERMINAL GOODBYE DOMAIN-CONTAINING PROTEIN-RELATED"/>
    <property type="match status" value="1"/>
</dbReference>
<comment type="caution">
    <text evidence="4">The sequence shown here is derived from an EMBL/GenBank/DDBJ whole genome shotgun (WGS) entry which is preliminary data.</text>
</comment>